<keyword evidence="6 8" id="KW-0057">Aromatic amino acid biosynthesis</keyword>
<dbReference type="SUPFAM" id="SSF51366">
    <property type="entry name" value="Ribulose-phoshate binding barrel"/>
    <property type="match status" value="1"/>
</dbReference>
<evidence type="ECO:0000256" key="8">
    <source>
        <dbReference type="HAMAP-Rule" id="MF_00134"/>
    </source>
</evidence>
<dbReference type="EC" id="4.1.1.48" evidence="8"/>
<dbReference type="EMBL" id="BAAADS010000015">
    <property type="protein sequence ID" value="GAA0604172.1"/>
    <property type="molecule type" value="Genomic_DNA"/>
</dbReference>
<name>A0ABN1G506_9BACI</name>
<evidence type="ECO:0000256" key="2">
    <source>
        <dbReference type="ARBA" id="ARBA00004696"/>
    </source>
</evidence>
<dbReference type="RefSeq" id="WP_343812931.1">
    <property type="nucleotide sequence ID" value="NZ_BAAADS010000015.1"/>
</dbReference>
<keyword evidence="4 8" id="KW-0210">Decarboxylase</keyword>
<dbReference type="PANTHER" id="PTHR22854">
    <property type="entry name" value="TRYPTOPHAN BIOSYNTHESIS PROTEIN"/>
    <property type="match status" value="1"/>
</dbReference>
<evidence type="ECO:0000259" key="9">
    <source>
        <dbReference type="Pfam" id="PF00218"/>
    </source>
</evidence>
<proteinExistence type="inferred from homology"/>
<accession>A0ABN1G506</accession>
<dbReference type="HAMAP" id="MF_00134_B">
    <property type="entry name" value="IGPS_B"/>
    <property type="match status" value="1"/>
</dbReference>
<keyword evidence="11" id="KW-1185">Reference proteome</keyword>
<dbReference type="Proteomes" id="UP001500866">
    <property type="component" value="Unassembled WGS sequence"/>
</dbReference>
<dbReference type="PANTHER" id="PTHR22854:SF2">
    <property type="entry name" value="INDOLE-3-GLYCEROL-PHOSPHATE SYNTHASE"/>
    <property type="match status" value="1"/>
</dbReference>
<dbReference type="Pfam" id="PF00218">
    <property type="entry name" value="IGPS"/>
    <property type="match status" value="1"/>
</dbReference>
<comment type="pathway">
    <text evidence="2 8">Amino-acid biosynthesis; L-tryptophan biosynthesis; L-tryptophan from chorismate: step 4/5.</text>
</comment>
<dbReference type="NCBIfam" id="NF001377">
    <property type="entry name" value="PRK00278.2-4"/>
    <property type="match status" value="1"/>
</dbReference>
<dbReference type="InterPro" id="IPR011060">
    <property type="entry name" value="RibuloseP-bd_barrel"/>
</dbReference>
<dbReference type="PROSITE" id="PS00614">
    <property type="entry name" value="IGPS"/>
    <property type="match status" value="1"/>
</dbReference>
<feature type="domain" description="Indole-3-glycerol phosphate synthase" evidence="9">
    <location>
        <begin position="4"/>
        <end position="252"/>
    </location>
</feature>
<comment type="similarity">
    <text evidence="8">Belongs to the TrpC family.</text>
</comment>
<gene>
    <name evidence="8 10" type="primary">trpC</name>
    <name evidence="10" type="ORF">GCM10009001_21660</name>
</gene>
<evidence type="ECO:0000256" key="4">
    <source>
        <dbReference type="ARBA" id="ARBA00022793"/>
    </source>
</evidence>
<comment type="catalytic activity">
    <reaction evidence="1 8">
        <text>1-(2-carboxyphenylamino)-1-deoxy-D-ribulose 5-phosphate + H(+) = (1S,2R)-1-C-(indol-3-yl)glycerol 3-phosphate + CO2 + H2O</text>
        <dbReference type="Rhea" id="RHEA:23476"/>
        <dbReference type="ChEBI" id="CHEBI:15377"/>
        <dbReference type="ChEBI" id="CHEBI:15378"/>
        <dbReference type="ChEBI" id="CHEBI:16526"/>
        <dbReference type="ChEBI" id="CHEBI:58613"/>
        <dbReference type="ChEBI" id="CHEBI:58866"/>
        <dbReference type="EC" id="4.1.1.48"/>
    </reaction>
</comment>
<dbReference type="NCBIfam" id="NF001371">
    <property type="entry name" value="PRK00278.1-3"/>
    <property type="match status" value="1"/>
</dbReference>
<dbReference type="InterPro" id="IPR013798">
    <property type="entry name" value="Indole-3-glycerol_P_synth_dom"/>
</dbReference>
<keyword evidence="3 8" id="KW-0028">Amino-acid biosynthesis</keyword>
<reference evidence="10 11" key="1">
    <citation type="journal article" date="2019" name="Int. J. Syst. Evol. Microbiol.">
        <title>The Global Catalogue of Microorganisms (GCM) 10K type strain sequencing project: providing services to taxonomists for standard genome sequencing and annotation.</title>
        <authorList>
            <consortium name="The Broad Institute Genomics Platform"/>
            <consortium name="The Broad Institute Genome Sequencing Center for Infectious Disease"/>
            <person name="Wu L."/>
            <person name="Ma J."/>
        </authorList>
    </citation>
    <scope>NUCLEOTIDE SEQUENCE [LARGE SCALE GENOMIC DNA]</scope>
    <source>
        <strain evidence="10 11">JCM 15395</strain>
    </source>
</reference>
<sequence>MTILDKIIAEKEKEVRTLKLETNKAAPAHQKSVVRIADSFRSTETMNIIAEIKRASPSKGSINLEVNPAEQAKKYEACGAGAISVLTDKTFFKGSMDDVRNVREATDLPILCKDFFIDTVQIDQAKAAGASIILLIVAALTPEKLKELHQYATEQGLEVLCEVHNEDEMKQAVTLDAAIIGINNRDLKTFNVSLDTFGRLASMVTNPETVLISESGIKTRSDVLHVRNSGAHGILVGETLMQAEDLTEQFQALQIPLSKGDAANAR</sequence>
<evidence type="ECO:0000256" key="5">
    <source>
        <dbReference type="ARBA" id="ARBA00022822"/>
    </source>
</evidence>
<comment type="caution">
    <text evidence="10">The sequence shown here is derived from an EMBL/GenBank/DDBJ whole genome shotgun (WGS) entry which is preliminary data.</text>
</comment>
<keyword evidence="5 8" id="KW-0822">Tryptophan biosynthesis</keyword>
<evidence type="ECO:0000256" key="6">
    <source>
        <dbReference type="ARBA" id="ARBA00023141"/>
    </source>
</evidence>
<evidence type="ECO:0000256" key="3">
    <source>
        <dbReference type="ARBA" id="ARBA00022605"/>
    </source>
</evidence>
<evidence type="ECO:0000256" key="1">
    <source>
        <dbReference type="ARBA" id="ARBA00001633"/>
    </source>
</evidence>
<evidence type="ECO:0000313" key="11">
    <source>
        <dbReference type="Proteomes" id="UP001500866"/>
    </source>
</evidence>
<protein>
    <recommendedName>
        <fullName evidence="8">Indole-3-glycerol phosphate synthase</fullName>
        <shortName evidence="8">IGPS</shortName>
        <ecNumber evidence="8">4.1.1.48</ecNumber>
    </recommendedName>
</protein>
<dbReference type="CDD" id="cd00331">
    <property type="entry name" value="IGPS"/>
    <property type="match status" value="1"/>
</dbReference>
<organism evidence="10 11">
    <name type="scientific">Virgibacillus siamensis</name>
    <dbReference type="NCBI Taxonomy" id="480071"/>
    <lineage>
        <taxon>Bacteria</taxon>
        <taxon>Bacillati</taxon>
        <taxon>Bacillota</taxon>
        <taxon>Bacilli</taxon>
        <taxon>Bacillales</taxon>
        <taxon>Bacillaceae</taxon>
        <taxon>Virgibacillus</taxon>
    </lineage>
</organism>
<dbReference type="InterPro" id="IPR045186">
    <property type="entry name" value="Indole-3-glycerol_P_synth"/>
</dbReference>
<keyword evidence="7 8" id="KW-0456">Lyase</keyword>
<evidence type="ECO:0000313" key="10">
    <source>
        <dbReference type="EMBL" id="GAA0604172.1"/>
    </source>
</evidence>
<evidence type="ECO:0000256" key="7">
    <source>
        <dbReference type="ARBA" id="ARBA00023239"/>
    </source>
</evidence>
<dbReference type="InterPro" id="IPR013785">
    <property type="entry name" value="Aldolase_TIM"/>
</dbReference>
<dbReference type="Gene3D" id="3.20.20.70">
    <property type="entry name" value="Aldolase class I"/>
    <property type="match status" value="1"/>
</dbReference>
<dbReference type="InterPro" id="IPR001468">
    <property type="entry name" value="Indole-3-GlycerolPSynthase_CS"/>
</dbReference>